<evidence type="ECO:0008006" key="3">
    <source>
        <dbReference type="Google" id="ProtNLM"/>
    </source>
</evidence>
<sequence>MALAIVQALAQEEGAAAPVSLPRLAKRLGASASRLLRELASMGEAPLGGQPGPGWVQVSQQDGRWLVALTARGRALLPPDHQKQ</sequence>
<dbReference type="AlphaFoldDB" id="A0A2R3QH93"/>
<dbReference type="InterPro" id="IPR036388">
    <property type="entry name" value="WH-like_DNA-bd_sf"/>
</dbReference>
<organism evidence="1 2">
    <name type="scientific">Melaminivora suipulveris</name>
    <dbReference type="NCBI Taxonomy" id="2109913"/>
    <lineage>
        <taxon>Bacteria</taxon>
        <taxon>Pseudomonadati</taxon>
        <taxon>Pseudomonadota</taxon>
        <taxon>Betaproteobacteria</taxon>
        <taxon>Burkholderiales</taxon>
        <taxon>Comamonadaceae</taxon>
        <taxon>Melaminivora</taxon>
    </lineage>
</organism>
<gene>
    <name evidence="1" type="ORF">C6568_12850</name>
</gene>
<protein>
    <recommendedName>
        <fullName evidence="3">MarR family transcriptional regulator</fullName>
    </recommendedName>
</protein>
<evidence type="ECO:0000313" key="2">
    <source>
        <dbReference type="Proteomes" id="UP000237925"/>
    </source>
</evidence>
<dbReference type="InterPro" id="IPR036390">
    <property type="entry name" value="WH_DNA-bd_sf"/>
</dbReference>
<proteinExistence type="predicted"/>
<reference evidence="1 2" key="1">
    <citation type="submission" date="2018-03" db="EMBL/GenBank/DDBJ databases">
        <title>Genome sequencing of Melaminivora sp.</title>
        <authorList>
            <person name="Kim S.-J."/>
            <person name="Heo J."/>
            <person name="Ahn J.-H."/>
            <person name="Kwon S.-W."/>
        </authorList>
    </citation>
    <scope>NUCLEOTIDE SEQUENCE [LARGE SCALE GENOMIC DNA]</scope>
    <source>
        <strain evidence="1 2">SC2-9</strain>
    </source>
</reference>
<dbReference type="EMBL" id="CP027667">
    <property type="protein sequence ID" value="AVO51120.1"/>
    <property type="molecule type" value="Genomic_DNA"/>
</dbReference>
<name>A0A2R3QH93_9BURK</name>
<dbReference type="KEGG" id="mela:C6568_12850"/>
<evidence type="ECO:0000313" key="1">
    <source>
        <dbReference type="EMBL" id="AVO51120.1"/>
    </source>
</evidence>
<dbReference type="SUPFAM" id="SSF46785">
    <property type="entry name" value="Winged helix' DNA-binding domain"/>
    <property type="match status" value="1"/>
</dbReference>
<keyword evidence="2" id="KW-1185">Reference proteome</keyword>
<dbReference type="Gene3D" id="1.10.10.10">
    <property type="entry name" value="Winged helix-like DNA-binding domain superfamily/Winged helix DNA-binding domain"/>
    <property type="match status" value="1"/>
</dbReference>
<dbReference type="OrthoDB" id="9154249at2"/>
<dbReference type="Proteomes" id="UP000237925">
    <property type="component" value="Chromosome"/>
</dbReference>
<accession>A0A2R3QH93</accession>